<dbReference type="AlphaFoldDB" id="A0A848LZ94"/>
<reference evidence="1 2" key="1">
    <citation type="submission" date="2020-04" db="EMBL/GenBank/DDBJ databases">
        <title>Draft genome of Pyxidicoccus fallax type strain.</title>
        <authorList>
            <person name="Whitworth D.E."/>
        </authorList>
    </citation>
    <scope>NUCLEOTIDE SEQUENCE [LARGE SCALE GENOMIC DNA]</scope>
    <source>
        <strain evidence="1 2">DSM 14698</strain>
    </source>
</reference>
<keyword evidence="2" id="KW-1185">Reference proteome</keyword>
<dbReference type="GO" id="GO:0016787">
    <property type="term" value="F:hydrolase activity"/>
    <property type="evidence" value="ECO:0007669"/>
    <property type="project" value="UniProtKB-KW"/>
</dbReference>
<organism evidence="1 2">
    <name type="scientific">Pyxidicoccus fallax</name>
    <dbReference type="NCBI Taxonomy" id="394095"/>
    <lineage>
        <taxon>Bacteria</taxon>
        <taxon>Pseudomonadati</taxon>
        <taxon>Myxococcota</taxon>
        <taxon>Myxococcia</taxon>
        <taxon>Myxococcales</taxon>
        <taxon>Cystobacterineae</taxon>
        <taxon>Myxococcaceae</taxon>
        <taxon>Pyxidicoccus</taxon>
    </lineage>
</organism>
<keyword evidence="1" id="KW-0378">Hydrolase</keyword>
<protein>
    <submittedName>
        <fullName evidence="1">Alpha/beta hydrolase</fullName>
    </submittedName>
</protein>
<comment type="caution">
    <text evidence="1">The sequence shown here is derived from an EMBL/GenBank/DDBJ whole genome shotgun (WGS) entry which is preliminary data.</text>
</comment>
<feature type="non-terminal residue" evidence="1">
    <location>
        <position position="1"/>
    </location>
</feature>
<dbReference type="Proteomes" id="UP000518300">
    <property type="component" value="Unassembled WGS sequence"/>
</dbReference>
<proteinExistence type="predicted"/>
<accession>A0A848LZ94</accession>
<evidence type="ECO:0000313" key="2">
    <source>
        <dbReference type="Proteomes" id="UP000518300"/>
    </source>
</evidence>
<evidence type="ECO:0000313" key="1">
    <source>
        <dbReference type="EMBL" id="NMO23538.1"/>
    </source>
</evidence>
<dbReference type="EMBL" id="JABBJJ010000652">
    <property type="protein sequence ID" value="NMO23538.1"/>
    <property type="molecule type" value="Genomic_DNA"/>
</dbReference>
<name>A0A848LZ94_9BACT</name>
<sequence length="41" mass="4503">THTAPLEAPGLVEVRVERFLRERLDVRTSAAPHPPLEVDAG</sequence>
<gene>
    <name evidence="1" type="ORF">HG543_53095</name>
</gene>